<protein>
    <recommendedName>
        <fullName evidence="4">Flagellar hook-associated protein 1</fullName>
    </recommendedName>
</protein>
<feature type="domain" description="Flagellar basal body rod protein N-terminal" evidence="7">
    <location>
        <begin position="7"/>
        <end position="36"/>
    </location>
</feature>
<name>A0A369TFR0_9PROT</name>
<keyword evidence="5" id="KW-0964">Secreted</keyword>
<keyword evidence="10" id="KW-0966">Cell projection</keyword>
<dbReference type="InterPro" id="IPR010930">
    <property type="entry name" value="Flg_bb/hook_C_dom"/>
</dbReference>
<dbReference type="InterPro" id="IPR001444">
    <property type="entry name" value="Flag_bb_rod_N"/>
</dbReference>
<sequence>MSLNTAMLTAVSGLQAAQQQMQITSGNVANANVEGYSRKSADPQTLVVGTDNAGVRLSTVTRDVNTFLKQEVRQQDTALSNMRTLSEFHSRIQELFGTLGNDSTLASSLNDLQSSLEALASEPESAAARNDVIEAAQELSQQFNRFTSETQALRGEADNQIDLTVNEINDKLQEIRDLNIKISSAIATDEPIGELEDQRDRALATLSESLELQTFERATGEMVVMTNEGGLLVDRTANLLSFNPTGNFQPSTPGNSVTLPSTGNTLTASAGGRLGALIQVRDGTLPDFQGDIDRLASQIRDQVNEVHNQGTFGNAPGASVAGARNFVDGMGNVADGIAGVSGSFQLVETDAAGNVVNNITVDLDAAPPIADVNDLVTEINNQIGAQGGSATASFAGNQFTLSAGGTAGVALDTGDARIDGDLGDRNFSHYFGMNDFFQTPNVPKDPVAAPSSITGAAQTMQVRTDIVADQDLLARGRVHTTAGSEAIPGGDATVTQALGGVFETTFQFADPGVGPGNLDGRATTLSGYAGDVLQFQAAETARLERNTEFQSALRDELQFRAESESGVNIDEEMSNLLNFEQAYNASARIISTVQEMFDTLAAMAR</sequence>
<dbReference type="PANTHER" id="PTHR30033">
    <property type="entry name" value="FLAGELLAR HOOK-ASSOCIATED PROTEIN 1"/>
    <property type="match status" value="1"/>
</dbReference>
<feature type="domain" description="Flagellar basal-body/hook protein C-terminal" evidence="8">
    <location>
        <begin position="564"/>
        <end position="602"/>
    </location>
</feature>
<dbReference type="EMBL" id="QPMH01000001">
    <property type="protein sequence ID" value="RDD63652.1"/>
    <property type="molecule type" value="Genomic_DNA"/>
</dbReference>
<evidence type="ECO:0000256" key="2">
    <source>
        <dbReference type="ARBA" id="ARBA00004613"/>
    </source>
</evidence>
<evidence type="ECO:0000256" key="3">
    <source>
        <dbReference type="ARBA" id="ARBA00009677"/>
    </source>
</evidence>
<evidence type="ECO:0000313" key="10">
    <source>
        <dbReference type="EMBL" id="RDD63652.1"/>
    </source>
</evidence>
<keyword evidence="10" id="KW-0969">Cilium</keyword>
<dbReference type="Pfam" id="PF00460">
    <property type="entry name" value="Flg_bb_rod"/>
    <property type="match status" value="1"/>
</dbReference>
<proteinExistence type="inferred from homology"/>
<accession>A0A369TFR0</accession>
<dbReference type="GO" id="GO:0009425">
    <property type="term" value="C:bacterial-type flagellum basal body"/>
    <property type="evidence" value="ECO:0007669"/>
    <property type="project" value="UniProtKB-SubCell"/>
</dbReference>
<evidence type="ECO:0000313" key="11">
    <source>
        <dbReference type="Proteomes" id="UP000253941"/>
    </source>
</evidence>
<comment type="caution">
    <text evidence="10">The sequence shown here is derived from an EMBL/GenBank/DDBJ whole genome shotgun (WGS) entry which is preliminary data.</text>
</comment>
<comment type="subcellular location">
    <subcellularLocation>
        <location evidence="1">Bacterial flagellum basal body</location>
    </subcellularLocation>
    <subcellularLocation>
        <location evidence="2">Secreted</location>
    </subcellularLocation>
</comment>
<reference evidence="10 11" key="1">
    <citation type="submission" date="2018-07" db="EMBL/GenBank/DDBJ databases">
        <title>Venubactetium sediminum gen. nov., sp. nov., isolated from a marine solar saltern.</title>
        <authorList>
            <person name="Wang S."/>
        </authorList>
    </citation>
    <scope>NUCLEOTIDE SEQUENCE [LARGE SCALE GENOMIC DNA]</scope>
    <source>
        <strain evidence="10 11">WD2A32</strain>
    </source>
</reference>
<organism evidence="10 11">
    <name type="scientific">Ferruginivarius sediminum</name>
    <dbReference type="NCBI Taxonomy" id="2661937"/>
    <lineage>
        <taxon>Bacteria</taxon>
        <taxon>Pseudomonadati</taxon>
        <taxon>Pseudomonadota</taxon>
        <taxon>Alphaproteobacteria</taxon>
        <taxon>Rhodospirillales</taxon>
        <taxon>Rhodospirillaceae</taxon>
        <taxon>Ferruginivarius</taxon>
    </lineage>
</organism>
<dbReference type="Pfam" id="PF22638">
    <property type="entry name" value="FlgK_D1"/>
    <property type="match status" value="1"/>
</dbReference>
<keyword evidence="6" id="KW-0975">Bacterial flagellum</keyword>
<evidence type="ECO:0000259" key="8">
    <source>
        <dbReference type="Pfam" id="PF06429"/>
    </source>
</evidence>
<dbReference type="GO" id="GO:0005576">
    <property type="term" value="C:extracellular region"/>
    <property type="evidence" value="ECO:0007669"/>
    <property type="project" value="UniProtKB-SubCell"/>
</dbReference>
<gene>
    <name evidence="10" type="primary">flgK</name>
    <name evidence="10" type="ORF">DRB17_00245</name>
</gene>
<dbReference type="RefSeq" id="WP_114580165.1">
    <property type="nucleotide sequence ID" value="NZ_QPMH01000001.1"/>
</dbReference>
<evidence type="ECO:0000256" key="5">
    <source>
        <dbReference type="ARBA" id="ARBA00022525"/>
    </source>
</evidence>
<dbReference type="InterPro" id="IPR053927">
    <property type="entry name" value="FlgK_helical"/>
</dbReference>
<dbReference type="GO" id="GO:0009424">
    <property type="term" value="C:bacterial-type flagellum hook"/>
    <property type="evidence" value="ECO:0007669"/>
    <property type="project" value="InterPro"/>
</dbReference>
<keyword evidence="10" id="KW-0282">Flagellum</keyword>
<dbReference type="NCBIfam" id="TIGR02492">
    <property type="entry name" value="flgK_ends"/>
    <property type="match status" value="1"/>
</dbReference>
<dbReference type="GO" id="GO:0044780">
    <property type="term" value="P:bacterial-type flagellum assembly"/>
    <property type="evidence" value="ECO:0007669"/>
    <property type="project" value="InterPro"/>
</dbReference>
<dbReference type="PRINTS" id="PR01005">
    <property type="entry name" value="FLGHOOKAP1"/>
</dbReference>
<dbReference type="Pfam" id="PF06429">
    <property type="entry name" value="Flg_bbr_C"/>
    <property type="match status" value="1"/>
</dbReference>
<feature type="domain" description="Flagellar hook-associated protein FlgK helical" evidence="9">
    <location>
        <begin position="90"/>
        <end position="311"/>
    </location>
</feature>
<keyword evidence="11" id="KW-1185">Reference proteome</keyword>
<dbReference type="PANTHER" id="PTHR30033:SF1">
    <property type="entry name" value="FLAGELLAR HOOK-ASSOCIATED PROTEIN 1"/>
    <property type="match status" value="1"/>
</dbReference>
<dbReference type="Proteomes" id="UP000253941">
    <property type="component" value="Unassembled WGS sequence"/>
</dbReference>
<dbReference type="AlphaFoldDB" id="A0A369TFR0"/>
<evidence type="ECO:0000259" key="7">
    <source>
        <dbReference type="Pfam" id="PF00460"/>
    </source>
</evidence>
<evidence type="ECO:0000259" key="9">
    <source>
        <dbReference type="Pfam" id="PF22638"/>
    </source>
</evidence>
<evidence type="ECO:0000256" key="1">
    <source>
        <dbReference type="ARBA" id="ARBA00004117"/>
    </source>
</evidence>
<dbReference type="SUPFAM" id="SSF64518">
    <property type="entry name" value="Phase 1 flagellin"/>
    <property type="match status" value="1"/>
</dbReference>
<evidence type="ECO:0000256" key="6">
    <source>
        <dbReference type="ARBA" id="ARBA00023143"/>
    </source>
</evidence>
<comment type="similarity">
    <text evidence="3">Belongs to the flagella basal body rod proteins family.</text>
</comment>
<dbReference type="GO" id="GO:0005198">
    <property type="term" value="F:structural molecule activity"/>
    <property type="evidence" value="ECO:0007669"/>
    <property type="project" value="InterPro"/>
</dbReference>
<evidence type="ECO:0000256" key="4">
    <source>
        <dbReference type="ARBA" id="ARBA00016244"/>
    </source>
</evidence>
<dbReference type="InterPro" id="IPR002371">
    <property type="entry name" value="FlgK"/>
</dbReference>